<dbReference type="AlphaFoldDB" id="A0A162IF57"/>
<feature type="domain" description="HRDC" evidence="7">
    <location>
        <begin position="430"/>
        <end position="510"/>
    </location>
</feature>
<accession>A0A162IF57</accession>
<dbReference type="GO" id="GO:0000176">
    <property type="term" value="C:nuclear exosome (RNase complex)"/>
    <property type="evidence" value="ECO:0007669"/>
    <property type="project" value="InterPro"/>
</dbReference>
<dbReference type="GO" id="GO:0000166">
    <property type="term" value="F:nucleotide binding"/>
    <property type="evidence" value="ECO:0007669"/>
    <property type="project" value="InterPro"/>
</dbReference>
<keyword evidence="2" id="KW-0698">rRNA processing</keyword>
<dbReference type="InterPro" id="IPR010997">
    <property type="entry name" value="HRDC-like_sf"/>
</dbReference>
<dbReference type="InterPro" id="IPR044876">
    <property type="entry name" value="HRDC_dom_sf"/>
</dbReference>
<dbReference type="GO" id="GO:0071035">
    <property type="term" value="P:nuclear polyadenylation-dependent rRNA catabolic process"/>
    <property type="evidence" value="ECO:0007669"/>
    <property type="project" value="TreeGrafter"/>
</dbReference>
<feature type="compositionally biased region" description="Basic and acidic residues" evidence="6">
    <location>
        <begin position="695"/>
        <end position="711"/>
    </location>
</feature>
<dbReference type="InterPro" id="IPR002121">
    <property type="entry name" value="HRDC_dom"/>
</dbReference>
<dbReference type="GO" id="GO:0071044">
    <property type="term" value="P:histone mRNA catabolic process"/>
    <property type="evidence" value="ECO:0007669"/>
    <property type="project" value="TreeGrafter"/>
</dbReference>
<protein>
    <submittedName>
        <fullName evidence="8">Exosome complex exonuclease Rrp</fullName>
    </submittedName>
</protein>
<dbReference type="Pfam" id="PF01612">
    <property type="entry name" value="DNA_pol_A_exo1"/>
    <property type="match status" value="1"/>
</dbReference>
<evidence type="ECO:0000259" key="7">
    <source>
        <dbReference type="PROSITE" id="PS50967"/>
    </source>
</evidence>
<feature type="region of interest" description="Disordered" evidence="6">
    <location>
        <begin position="607"/>
        <end position="727"/>
    </location>
</feature>
<keyword evidence="8" id="KW-0269">Exonuclease</keyword>
<keyword evidence="4" id="KW-0539">Nucleus</keyword>
<dbReference type="OrthoDB" id="2250022at2759"/>
<evidence type="ECO:0000256" key="1">
    <source>
        <dbReference type="ARBA" id="ARBA00004123"/>
    </source>
</evidence>
<dbReference type="Pfam" id="PF08066">
    <property type="entry name" value="PMC2NT"/>
    <property type="match status" value="1"/>
</dbReference>
<dbReference type="EMBL" id="AZGY01000015">
    <property type="protein sequence ID" value="KZZ92533.1"/>
    <property type="molecule type" value="Genomic_DNA"/>
</dbReference>
<dbReference type="GO" id="GO:0000175">
    <property type="term" value="F:3'-5'-RNA exonuclease activity"/>
    <property type="evidence" value="ECO:0007669"/>
    <property type="project" value="InterPro"/>
</dbReference>
<evidence type="ECO:0000256" key="6">
    <source>
        <dbReference type="SAM" id="MobiDB-lite"/>
    </source>
</evidence>
<dbReference type="GO" id="GO:0005730">
    <property type="term" value="C:nucleolus"/>
    <property type="evidence" value="ECO:0007669"/>
    <property type="project" value="TreeGrafter"/>
</dbReference>
<comment type="subcellular location">
    <subcellularLocation>
        <location evidence="1">Nucleus</location>
    </subcellularLocation>
</comment>
<keyword evidence="3" id="KW-0271">Exosome</keyword>
<dbReference type="Gene3D" id="3.30.420.10">
    <property type="entry name" value="Ribonuclease H-like superfamily/Ribonuclease H"/>
    <property type="match status" value="1"/>
</dbReference>
<keyword evidence="9" id="KW-1185">Reference proteome</keyword>
<dbReference type="GO" id="GO:0071040">
    <property type="term" value="P:nuclear polyadenylation-dependent antisense transcript catabolic process"/>
    <property type="evidence" value="ECO:0007669"/>
    <property type="project" value="TreeGrafter"/>
</dbReference>
<proteinExistence type="inferred from homology"/>
<dbReference type="SMART" id="SM00341">
    <property type="entry name" value="HRDC"/>
    <property type="match status" value="1"/>
</dbReference>
<dbReference type="SUPFAM" id="SSF53098">
    <property type="entry name" value="Ribonuclease H-like"/>
    <property type="match status" value="1"/>
</dbReference>
<dbReference type="GO" id="GO:0071038">
    <property type="term" value="P:TRAMP-dependent tRNA surveillance pathway"/>
    <property type="evidence" value="ECO:0007669"/>
    <property type="project" value="TreeGrafter"/>
</dbReference>
<dbReference type="GO" id="GO:0000467">
    <property type="term" value="P:exonucleolytic trimming to generate mature 3'-end of 5.8S rRNA from tricistronic rRNA transcript (SSU-rRNA, 5.8S rRNA, LSU-rRNA)"/>
    <property type="evidence" value="ECO:0007669"/>
    <property type="project" value="InterPro"/>
</dbReference>
<keyword evidence="8" id="KW-0540">Nuclease</keyword>
<dbReference type="Pfam" id="PF00570">
    <property type="entry name" value="HRDC"/>
    <property type="match status" value="1"/>
</dbReference>
<evidence type="ECO:0000256" key="5">
    <source>
        <dbReference type="ARBA" id="ARBA00043957"/>
    </source>
</evidence>
<evidence type="ECO:0000313" key="9">
    <source>
        <dbReference type="Proteomes" id="UP000078544"/>
    </source>
</evidence>
<comment type="caution">
    <text evidence="8">The sequence shown here is derived from an EMBL/GenBank/DDBJ whole genome shotgun (WGS) entry which is preliminary data.</text>
</comment>
<name>A0A162IF57_9HYPO</name>
<dbReference type="GO" id="GO:0003727">
    <property type="term" value="F:single-stranded RNA binding"/>
    <property type="evidence" value="ECO:0007669"/>
    <property type="project" value="TreeGrafter"/>
</dbReference>
<dbReference type="Gene3D" id="1.10.150.80">
    <property type="entry name" value="HRDC domain"/>
    <property type="match status" value="1"/>
</dbReference>
<sequence>MASSQDLKALQEDVQKCLVSTVKSANRIASEDLRFQRTVNPDAATQLDEGSARMLELASQLLQSAAKACGVKSPSLEDAEDIDLNWRSIVDVVDSVLEKADTAMDEYTGLVKRKEPPAGETGPKQKRPKTTGKVIRNANIAKPQTLFDEKPNNFPTGPWRPVLTQKPHASVALDESLELINTENGVPQYKHPYETEISHMTYPEQMFQRKEPIPPQPIESTEAVWVDTFEGVLEMLRDLKQATEIAVDLEHHDFRTYTGLPWRQKLEVLNEVFADPNIVKVFHGAYMDMVWLQRDLGLYVNGLFDTYFACDLLRYPGKSLAFLLSKFADFDADKQYQLADWRIRPIPEAMLFYARSDTHYLLYIYDHVRNELIEASCRSQPDQDLLSQALERSKELALSRHEHPDFRQATGEGSRGWYNYVLKNSHLALNGEQFSIFKALWEWRDDTARKEDESPNFVLGNNGIIEISRVNPPDVKALHSLLPLTAPLARASLNQIWSRVQEAKAKGGPSLLEFFQSLTPDAKTISGFPRVTRDRGQLPLQLPQPDAQVSVSRTSQSRLFGIMPISSRWETSGDFSSNLEDIVPFPWQRFVQETADPKDLEMGDVIEDAEPPKADPPGDDPKGSMTDDEEFTLRQGRRKQAEPEQVQEVDTSQSSEDDGESAQEHDQDGDGADVIAVVETAPQKSKKQRKLERKLRKEQDVERAKKREAKLLRKTQKQVKRAKSQEEQLKKYQAVPFDYSAAASVMHASKNNTEEKEQKKVFDPYAKTADEDIKAAAKMPRIKGERSATFRN</sequence>
<comment type="similarity">
    <text evidence="5">Belongs to the exosome component 10/RRP6 family.</text>
</comment>
<organism evidence="8 9">
    <name type="scientific">Moelleriella libera RCEF 2490</name>
    <dbReference type="NCBI Taxonomy" id="1081109"/>
    <lineage>
        <taxon>Eukaryota</taxon>
        <taxon>Fungi</taxon>
        <taxon>Dikarya</taxon>
        <taxon>Ascomycota</taxon>
        <taxon>Pezizomycotina</taxon>
        <taxon>Sordariomycetes</taxon>
        <taxon>Hypocreomycetidae</taxon>
        <taxon>Hypocreales</taxon>
        <taxon>Clavicipitaceae</taxon>
        <taxon>Moelleriella</taxon>
    </lineage>
</organism>
<dbReference type="PROSITE" id="PS50967">
    <property type="entry name" value="HRDC"/>
    <property type="match status" value="1"/>
</dbReference>
<dbReference type="InterPro" id="IPR002562">
    <property type="entry name" value="3'-5'_exonuclease_dom"/>
</dbReference>
<feature type="compositionally biased region" description="Basic residues" evidence="6">
    <location>
        <begin position="684"/>
        <end position="694"/>
    </location>
</feature>
<dbReference type="PANTHER" id="PTHR12124">
    <property type="entry name" value="POLYMYOSITIS/SCLERODERMA AUTOANTIGEN-RELATED"/>
    <property type="match status" value="1"/>
</dbReference>
<evidence type="ECO:0000313" key="8">
    <source>
        <dbReference type="EMBL" id="KZZ92533.1"/>
    </source>
</evidence>
<evidence type="ECO:0000256" key="3">
    <source>
        <dbReference type="ARBA" id="ARBA00022835"/>
    </source>
</evidence>
<dbReference type="InterPro" id="IPR012588">
    <property type="entry name" value="Exosome-assoc_fac_Rrp6_N"/>
</dbReference>
<dbReference type="InterPro" id="IPR036397">
    <property type="entry name" value="RNaseH_sf"/>
</dbReference>
<dbReference type="GO" id="GO:0071051">
    <property type="term" value="P:poly(A)-dependent snoRNA 3'-end processing"/>
    <property type="evidence" value="ECO:0007669"/>
    <property type="project" value="TreeGrafter"/>
</dbReference>
<dbReference type="Proteomes" id="UP000078544">
    <property type="component" value="Unassembled WGS sequence"/>
</dbReference>
<dbReference type="InterPro" id="IPR012337">
    <property type="entry name" value="RNaseH-like_sf"/>
</dbReference>
<dbReference type="SUPFAM" id="SSF47819">
    <property type="entry name" value="HRDC-like"/>
    <property type="match status" value="1"/>
</dbReference>
<dbReference type="InterPro" id="IPR045092">
    <property type="entry name" value="Rrp6-like"/>
</dbReference>
<evidence type="ECO:0000256" key="2">
    <source>
        <dbReference type="ARBA" id="ARBA00022552"/>
    </source>
</evidence>
<dbReference type="GO" id="GO:0071037">
    <property type="term" value="P:nuclear polyadenylation-dependent snRNA catabolic process"/>
    <property type="evidence" value="ECO:0007669"/>
    <property type="project" value="TreeGrafter"/>
</dbReference>
<dbReference type="STRING" id="1081109.A0A162IF57"/>
<dbReference type="GO" id="GO:0071036">
    <property type="term" value="P:nuclear polyadenylation-dependent snoRNA catabolic process"/>
    <property type="evidence" value="ECO:0007669"/>
    <property type="project" value="TreeGrafter"/>
</dbReference>
<dbReference type="GO" id="GO:0071039">
    <property type="term" value="P:nuclear polyadenylation-dependent CUT catabolic process"/>
    <property type="evidence" value="ECO:0007669"/>
    <property type="project" value="TreeGrafter"/>
</dbReference>
<evidence type="ECO:0000256" key="4">
    <source>
        <dbReference type="ARBA" id="ARBA00023242"/>
    </source>
</evidence>
<gene>
    <name evidence="8" type="ORF">AAL_06159</name>
</gene>
<dbReference type="SMART" id="SM00474">
    <property type="entry name" value="35EXOc"/>
    <property type="match status" value="1"/>
</dbReference>
<reference evidence="8 9" key="1">
    <citation type="journal article" date="2016" name="Genome Biol. Evol.">
        <title>Divergent and convergent evolution of fungal pathogenicity.</title>
        <authorList>
            <person name="Shang Y."/>
            <person name="Xiao G."/>
            <person name="Zheng P."/>
            <person name="Cen K."/>
            <person name="Zhan S."/>
            <person name="Wang C."/>
        </authorList>
    </citation>
    <scope>NUCLEOTIDE SEQUENCE [LARGE SCALE GENOMIC DNA]</scope>
    <source>
        <strain evidence="8 9">RCEF 2490</strain>
    </source>
</reference>
<dbReference type="PANTHER" id="PTHR12124:SF47">
    <property type="entry name" value="EXOSOME COMPONENT 10"/>
    <property type="match status" value="1"/>
</dbReference>
<keyword evidence="8" id="KW-0378">Hydrolase</keyword>
<feature type="compositionally biased region" description="Basic residues" evidence="6">
    <location>
        <begin position="712"/>
        <end position="722"/>
    </location>
</feature>